<protein>
    <submittedName>
        <fullName evidence="1">Uncharacterized protein</fullName>
    </submittedName>
</protein>
<keyword evidence="2" id="KW-1185">Reference proteome</keyword>
<feature type="non-terminal residue" evidence="1">
    <location>
        <position position="1"/>
    </location>
</feature>
<dbReference type="EMBL" id="BRXZ01001635">
    <property type="protein sequence ID" value="GMH75643.1"/>
    <property type="molecule type" value="Genomic_DNA"/>
</dbReference>
<reference evidence="1" key="1">
    <citation type="submission" date="2022-07" db="EMBL/GenBank/DDBJ databases">
        <title>Genome analysis of Parmales, a sister group of diatoms, reveals the evolutionary specialization of diatoms from phago-mixotrophs to photoautotrophs.</title>
        <authorList>
            <person name="Ban H."/>
            <person name="Sato S."/>
            <person name="Yoshikawa S."/>
            <person name="Kazumasa Y."/>
            <person name="Nakamura Y."/>
            <person name="Ichinomiya M."/>
            <person name="Saitoh K."/>
            <person name="Sato N."/>
            <person name="Blanc-Mathieu R."/>
            <person name="Endo H."/>
            <person name="Kuwata A."/>
            <person name="Ogata H."/>
        </authorList>
    </citation>
    <scope>NUCLEOTIDE SEQUENCE</scope>
</reference>
<accession>A0A9W7EGD0</accession>
<name>A0A9W7EGD0_9STRA</name>
<gene>
    <name evidence="1" type="ORF">TrRE_jg1426</name>
</gene>
<proteinExistence type="predicted"/>
<dbReference type="AlphaFoldDB" id="A0A9W7EGD0"/>
<evidence type="ECO:0000313" key="2">
    <source>
        <dbReference type="Proteomes" id="UP001165082"/>
    </source>
</evidence>
<evidence type="ECO:0000313" key="1">
    <source>
        <dbReference type="EMBL" id="GMH75643.1"/>
    </source>
</evidence>
<comment type="caution">
    <text evidence="1">The sequence shown here is derived from an EMBL/GenBank/DDBJ whole genome shotgun (WGS) entry which is preliminary data.</text>
</comment>
<organism evidence="1 2">
    <name type="scientific">Triparma retinervis</name>
    <dbReference type="NCBI Taxonomy" id="2557542"/>
    <lineage>
        <taxon>Eukaryota</taxon>
        <taxon>Sar</taxon>
        <taxon>Stramenopiles</taxon>
        <taxon>Ochrophyta</taxon>
        <taxon>Bolidophyceae</taxon>
        <taxon>Parmales</taxon>
        <taxon>Triparmaceae</taxon>
        <taxon>Triparma</taxon>
    </lineage>
</organism>
<sequence length="35" mass="4077">MTSVSFKYLPVRGRLEPVYMFLSHLDIPYTVDTVT</sequence>
<dbReference type="Proteomes" id="UP001165082">
    <property type="component" value="Unassembled WGS sequence"/>
</dbReference>